<organism evidence="5">
    <name type="scientific">Vitis vinifera</name>
    <name type="common">Grape</name>
    <dbReference type="NCBI Taxonomy" id="29760"/>
    <lineage>
        <taxon>Eukaryota</taxon>
        <taxon>Viridiplantae</taxon>
        <taxon>Streptophyta</taxon>
        <taxon>Embryophyta</taxon>
        <taxon>Tracheophyta</taxon>
        <taxon>Spermatophyta</taxon>
        <taxon>Magnoliopsida</taxon>
        <taxon>eudicotyledons</taxon>
        <taxon>Gunneridae</taxon>
        <taxon>Pentapetalae</taxon>
        <taxon>rosids</taxon>
        <taxon>Vitales</taxon>
        <taxon>Vitaceae</taxon>
        <taxon>Viteae</taxon>
        <taxon>Vitis</taxon>
    </lineage>
</organism>
<accession>A5AEH2</accession>
<dbReference type="InterPro" id="IPR011012">
    <property type="entry name" value="Longin-like_dom_sf"/>
</dbReference>
<dbReference type="ExpressionAtlas" id="A5AEH2">
    <property type="expression patterns" value="baseline and differential"/>
</dbReference>
<evidence type="ECO:0000256" key="1">
    <source>
        <dbReference type="ARBA" id="ARBA00004308"/>
    </source>
</evidence>
<evidence type="ECO:0000256" key="3">
    <source>
        <dbReference type="ARBA" id="ARBA00022927"/>
    </source>
</evidence>
<evidence type="ECO:0000256" key="4">
    <source>
        <dbReference type="ARBA" id="ARBA00023136"/>
    </source>
</evidence>
<dbReference type="GO" id="GO:0015031">
    <property type="term" value="P:protein transport"/>
    <property type="evidence" value="ECO:0007669"/>
    <property type="project" value="UniProtKB-KW"/>
</dbReference>
<evidence type="ECO:0000313" key="5">
    <source>
        <dbReference type="EMBL" id="CAN82079.1"/>
    </source>
</evidence>
<dbReference type="Gene3D" id="3.30.450.60">
    <property type="match status" value="1"/>
</dbReference>
<keyword evidence="4" id="KW-0472">Membrane</keyword>
<dbReference type="FunFam" id="3.30.450.60:FF:000002">
    <property type="entry name" value="AP-2 complex subunit mu, putative"/>
    <property type="match status" value="1"/>
</dbReference>
<dbReference type="SUPFAM" id="SSF64356">
    <property type="entry name" value="SNARE-like"/>
    <property type="match status" value="1"/>
</dbReference>
<dbReference type="EMBL" id="AM424521">
    <property type="protein sequence ID" value="CAN82079.1"/>
    <property type="molecule type" value="Genomic_DNA"/>
</dbReference>
<dbReference type="GO" id="GO:0012505">
    <property type="term" value="C:endomembrane system"/>
    <property type="evidence" value="ECO:0007669"/>
    <property type="project" value="UniProtKB-SubCell"/>
</dbReference>
<sequence length="161" mass="17955">MAAANALITMKEVPMLPSLGINPQFITLTHVTMESDNGSIGLEMSVAVSDIYFLILRGDVFINRLYRDDVGGNMADAFRMHITQTKELSTCPVQQIGGCFFFYMRISNAYIVTVVSSNANVTCTFKFVVEAVTLQNLILVGFLMKMLGSLWQCLRSWFLGF</sequence>
<keyword evidence="2" id="KW-0813">Transport</keyword>
<reference evidence="5" key="1">
    <citation type="journal article" date="2007" name="PLoS ONE">
        <title>The first genome sequence of an elite grapevine cultivar (Pinot noir Vitis vinifera L.): coping with a highly heterozygous genome.</title>
        <authorList>
            <person name="Velasco R."/>
            <person name="Zharkikh A."/>
            <person name="Troggio M."/>
            <person name="Cartwright D.A."/>
            <person name="Cestaro A."/>
            <person name="Pruss D."/>
            <person name="Pindo M."/>
            <person name="FitzGerald L.M."/>
            <person name="Vezzulli S."/>
            <person name="Reid J."/>
            <person name="Malacarne G."/>
            <person name="Iliev D."/>
            <person name="Coppola G."/>
            <person name="Wardell B."/>
            <person name="Micheletti D."/>
            <person name="Macalma T."/>
            <person name="Facci M."/>
            <person name="Mitchell J.T."/>
            <person name="Perazzolli M."/>
            <person name="Eldredge G."/>
            <person name="Gatto P."/>
            <person name="Oyzerski R."/>
            <person name="Moretto M."/>
            <person name="Gutin N."/>
            <person name="Stefanini M."/>
            <person name="Chen Y."/>
            <person name="Segala C."/>
            <person name="Davenport C."/>
            <person name="Dematte L."/>
            <person name="Mraz A."/>
            <person name="Battilana J."/>
            <person name="Stormo K."/>
            <person name="Costa F."/>
            <person name="Tao Q."/>
            <person name="Si-Ammour A."/>
            <person name="Harkins T."/>
            <person name="Lackey A."/>
            <person name="Perbost C."/>
            <person name="Taillon B."/>
            <person name="Stella A."/>
            <person name="Solovyev V."/>
            <person name="Fawcett J.A."/>
            <person name="Sterck L."/>
            <person name="Vandepoele K."/>
            <person name="Grando S.M."/>
            <person name="Toppo S."/>
            <person name="Moser C."/>
            <person name="Lanchbury J."/>
            <person name="Bogden R."/>
            <person name="Skolnick M."/>
            <person name="Sgaramella V."/>
            <person name="Bhatnagar S.K."/>
            <person name="Fontana P."/>
            <person name="Gutin A."/>
            <person name="Van de Peer Y."/>
            <person name="Salamini F."/>
            <person name="Viola R."/>
        </authorList>
    </citation>
    <scope>NUCLEOTIDE SEQUENCE</scope>
</reference>
<name>A5AEH2_VITVI</name>
<proteinExistence type="predicted"/>
<dbReference type="AlphaFoldDB" id="A5AEH2"/>
<protein>
    <submittedName>
        <fullName evidence="5">Uncharacterized protein</fullName>
    </submittedName>
</protein>
<comment type="subcellular location">
    <subcellularLocation>
        <location evidence="1">Endomembrane system</location>
    </subcellularLocation>
</comment>
<dbReference type="OrthoDB" id="1733589at2759"/>
<keyword evidence="3" id="KW-0653">Protein transport</keyword>
<gene>
    <name evidence="5" type="ORF">VITISV_035642</name>
</gene>
<evidence type="ECO:0000256" key="2">
    <source>
        <dbReference type="ARBA" id="ARBA00022448"/>
    </source>
</evidence>